<dbReference type="OrthoDB" id="714010at2"/>
<comment type="caution">
    <text evidence="2">The sequence shown here is derived from an EMBL/GenBank/DDBJ whole genome shotgun (WGS) entry which is preliminary data.</text>
</comment>
<dbReference type="EMBL" id="SNZV01000007">
    <property type="protein sequence ID" value="TDS11749.1"/>
    <property type="molecule type" value="Genomic_DNA"/>
</dbReference>
<keyword evidence="1" id="KW-0472">Membrane</keyword>
<keyword evidence="1" id="KW-1133">Transmembrane helix</keyword>
<evidence type="ECO:0000256" key="1">
    <source>
        <dbReference type="SAM" id="Phobius"/>
    </source>
</evidence>
<reference evidence="2 3" key="1">
    <citation type="submission" date="2019-03" db="EMBL/GenBank/DDBJ databases">
        <title>Genomic Encyclopedia of Type Strains, Phase III (KMG-III): the genomes of soil and plant-associated and newly described type strains.</title>
        <authorList>
            <person name="Whitman W."/>
        </authorList>
    </citation>
    <scope>NUCLEOTIDE SEQUENCE [LARGE SCALE GENOMIC DNA]</scope>
    <source>
        <strain evidence="2 3">CGMCC 1.12801</strain>
    </source>
</reference>
<dbReference type="Proteomes" id="UP000294752">
    <property type="component" value="Unassembled WGS sequence"/>
</dbReference>
<organism evidence="2 3">
    <name type="scientific">Sphingobacterium paludis</name>
    <dbReference type="NCBI Taxonomy" id="1476465"/>
    <lineage>
        <taxon>Bacteria</taxon>
        <taxon>Pseudomonadati</taxon>
        <taxon>Bacteroidota</taxon>
        <taxon>Sphingobacteriia</taxon>
        <taxon>Sphingobacteriales</taxon>
        <taxon>Sphingobacteriaceae</taxon>
        <taxon>Sphingobacterium</taxon>
    </lineage>
</organism>
<keyword evidence="3" id="KW-1185">Reference proteome</keyword>
<keyword evidence="1" id="KW-0812">Transmembrane</keyword>
<accession>A0A4R7CTK9</accession>
<dbReference type="AlphaFoldDB" id="A0A4R7CTK9"/>
<gene>
    <name evidence="2" type="ORF">B0I21_10792</name>
</gene>
<sequence length="103" mass="11773">MPEESKQEKELKMLGFTGKLRTGLVTGIMAIMLGGIIWLARMVFQIQDDRLKDKDVLYDRIIGKVRLQNKAEITNQIQPIAEKVDTIKQKADSTFKNINDKLP</sequence>
<evidence type="ECO:0000313" key="2">
    <source>
        <dbReference type="EMBL" id="TDS11749.1"/>
    </source>
</evidence>
<protein>
    <submittedName>
        <fullName evidence="2">Uncharacterized protein</fullName>
    </submittedName>
</protein>
<name>A0A4R7CTK9_9SPHI</name>
<proteinExistence type="predicted"/>
<feature type="transmembrane region" description="Helical" evidence="1">
    <location>
        <begin position="20"/>
        <end position="44"/>
    </location>
</feature>
<dbReference type="RefSeq" id="WP_133641210.1">
    <property type="nucleotide sequence ID" value="NZ_SNZV01000007.1"/>
</dbReference>
<evidence type="ECO:0000313" key="3">
    <source>
        <dbReference type="Proteomes" id="UP000294752"/>
    </source>
</evidence>